<feature type="region of interest" description="Disordered" evidence="1">
    <location>
        <begin position="25"/>
        <end position="66"/>
    </location>
</feature>
<name>A0ABQ5SAW2_9CHLO</name>
<organism evidence="2 3">
    <name type="scientific">Volvox africanus</name>
    <dbReference type="NCBI Taxonomy" id="51714"/>
    <lineage>
        <taxon>Eukaryota</taxon>
        <taxon>Viridiplantae</taxon>
        <taxon>Chlorophyta</taxon>
        <taxon>core chlorophytes</taxon>
        <taxon>Chlorophyceae</taxon>
        <taxon>CS clade</taxon>
        <taxon>Chlamydomonadales</taxon>
        <taxon>Volvocaceae</taxon>
        <taxon>Volvox</taxon>
    </lineage>
</organism>
<keyword evidence="3" id="KW-1185">Reference proteome</keyword>
<proteinExistence type="predicted"/>
<comment type="caution">
    <text evidence="2">The sequence shown here is derived from an EMBL/GenBank/DDBJ whole genome shotgun (WGS) entry which is preliminary data.</text>
</comment>
<dbReference type="EMBL" id="BSDZ01000031">
    <property type="protein sequence ID" value="GLI66336.1"/>
    <property type="molecule type" value="Genomic_DNA"/>
</dbReference>
<gene>
    <name evidence="2" type="ORF">VaNZ11_010068</name>
</gene>
<reference evidence="2 3" key="1">
    <citation type="journal article" date="2023" name="IScience">
        <title>Expanded male sex-determining region conserved during the evolution of homothallism in the green alga Volvox.</title>
        <authorList>
            <person name="Yamamoto K."/>
            <person name="Matsuzaki R."/>
            <person name="Mahakham W."/>
            <person name="Heman W."/>
            <person name="Sekimoto H."/>
            <person name="Kawachi M."/>
            <person name="Minakuchi Y."/>
            <person name="Toyoda A."/>
            <person name="Nozaki H."/>
        </authorList>
    </citation>
    <scope>NUCLEOTIDE SEQUENCE [LARGE SCALE GENOMIC DNA]</scope>
    <source>
        <strain evidence="2 3">NIES-4468</strain>
    </source>
</reference>
<evidence type="ECO:0000313" key="3">
    <source>
        <dbReference type="Proteomes" id="UP001165090"/>
    </source>
</evidence>
<sequence length="135" mass="13557">ADQRVSSSAIQHFLAVTDHLAEGLAGHLLGGNQTPPSPPGPSQEPKTLTKLSSPPPSLVLPPAAAPISSRHSGILGAGLNTIETVLRMCGTADAATATAMKIMNGASHTAVGVDIEGRDGGGCRHGNNDGLRGIN</sequence>
<protein>
    <submittedName>
        <fullName evidence="2">Uncharacterized protein</fullName>
    </submittedName>
</protein>
<evidence type="ECO:0000256" key="1">
    <source>
        <dbReference type="SAM" id="MobiDB-lite"/>
    </source>
</evidence>
<evidence type="ECO:0000313" key="2">
    <source>
        <dbReference type="EMBL" id="GLI66336.1"/>
    </source>
</evidence>
<accession>A0ABQ5SAW2</accession>
<dbReference type="Proteomes" id="UP001165090">
    <property type="component" value="Unassembled WGS sequence"/>
</dbReference>
<feature type="non-terminal residue" evidence="2">
    <location>
        <position position="1"/>
    </location>
</feature>
<feature type="non-terminal residue" evidence="2">
    <location>
        <position position="135"/>
    </location>
</feature>